<reference evidence="4 5" key="1">
    <citation type="submission" date="2018-11" db="EMBL/GenBank/DDBJ databases">
        <title>Sequencing the genomes of 1000 actinobacteria strains.</title>
        <authorList>
            <person name="Klenk H.-P."/>
        </authorList>
    </citation>
    <scope>NUCLEOTIDE SEQUENCE [LARGE SCALE GENOMIC DNA]</scope>
    <source>
        <strain evidence="4 5">DSM 12652</strain>
    </source>
</reference>
<comment type="caution">
    <text evidence="4">The sequence shown here is derived from an EMBL/GenBank/DDBJ whole genome shotgun (WGS) entry which is preliminary data.</text>
</comment>
<dbReference type="Proteomes" id="UP000281738">
    <property type="component" value="Unassembled WGS sequence"/>
</dbReference>
<dbReference type="Gene3D" id="3.40.50.2000">
    <property type="entry name" value="Glycogen Phosphorylase B"/>
    <property type="match status" value="2"/>
</dbReference>
<accession>A0A3N2CRG5</accession>
<feature type="domain" description="Glycosyltransferase subfamily 4-like N-terminal" evidence="3">
    <location>
        <begin position="18"/>
        <end position="174"/>
    </location>
</feature>
<name>A0A3N2CRG5_9ACTN</name>
<evidence type="ECO:0000256" key="2">
    <source>
        <dbReference type="ARBA" id="ARBA00022679"/>
    </source>
</evidence>
<evidence type="ECO:0000259" key="3">
    <source>
        <dbReference type="Pfam" id="PF13439"/>
    </source>
</evidence>
<dbReference type="PANTHER" id="PTHR12526">
    <property type="entry name" value="GLYCOSYLTRANSFERASE"/>
    <property type="match status" value="1"/>
</dbReference>
<organism evidence="4 5">
    <name type="scientific">Nocardioides aurantiacus</name>
    <dbReference type="NCBI Taxonomy" id="86796"/>
    <lineage>
        <taxon>Bacteria</taxon>
        <taxon>Bacillati</taxon>
        <taxon>Actinomycetota</taxon>
        <taxon>Actinomycetes</taxon>
        <taxon>Propionibacteriales</taxon>
        <taxon>Nocardioidaceae</taxon>
        <taxon>Nocardioides</taxon>
    </lineage>
</organism>
<dbReference type="AlphaFoldDB" id="A0A3N2CRG5"/>
<protein>
    <submittedName>
        <fullName evidence="4">Glycosyltransferase involved in cell wall biosynthesis</fullName>
    </submittedName>
</protein>
<dbReference type="CDD" id="cd03811">
    <property type="entry name" value="GT4_GT28_WabH-like"/>
    <property type="match status" value="1"/>
</dbReference>
<dbReference type="Pfam" id="PF13692">
    <property type="entry name" value="Glyco_trans_1_4"/>
    <property type="match status" value="1"/>
</dbReference>
<keyword evidence="2 4" id="KW-0808">Transferase</keyword>
<proteinExistence type="predicted"/>
<dbReference type="InterPro" id="IPR028098">
    <property type="entry name" value="Glyco_trans_4-like_N"/>
</dbReference>
<keyword evidence="5" id="KW-1185">Reference proteome</keyword>
<evidence type="ECO:0000313" key="5">
    <source>
        <dbReference type="Proteomes" id="UP000281738"/>
    </source>
</evidence>
<gene>
    <name evidence="4" type="ORF">EDD33_0960</name>
</gene>
<evidence type="ECO:0000313" key="4">
    <source>
        <dbReference type="EMBL" id="ROR90125.1"/>
    </source>
</evidence>
<keyword evidence="1" id="KW-0328">Glycosyltransferase</keyword>
<dbReference type="GO" id="GO:0016757">
    <property type="term" value="F:glycosyltransferase activity"/>
    <property type="evidence" value="ECO:0007669"/>
    <property type="project" value="UniProtKB-KW"/>
</dbReference>
<dbReference type="Pfam" id="PF13439">
    <property type="entry name" value="Glyco_transf_4"/>
    <property type="match status" value="1"/>
</dbReference>
<sequence length="365" mass="38732">MTAGREVRLLLHVGATEWGGAEVMVRNLLGALGDHVRPTLMGVDDGVLERVVEVRPGTEVLRVPRIGGSRDWAAVREHRRAMRGARPDVVQLNLPVPFSEPWTLLGASTLPGVRVIAVEHLPMPTPSAKLRAVRRVLDPRLAAEVAVGGPAARELERLRHRPAGSIRVVWNGVPVPVPGAVPPRPRGARVLVGGVGRLHEQKGFDVLVRALALLPPDVHVVLVGDGPEAAALRALAHDLGVADRLMLTGWVDRPSSWYAALDVLAMPSRFEGLPLVLLEALHAGVPVVATPVGSVSDAVRDGETGLLVPVGDAEALAAAVARLASEPDLGARVAADGRALATEWFTVAAMARSYEALYDEVLGRR</sequence>
<dbReference type="EMBL" id="RKHO01000001">
    <property type="protein sequence ID" value="ROR90125.1"/>
    <property type="molecule type" value="Genomic_DNA"/>
</dbReference>
<dbReference type="SUPFAM" id="SSF53756">
    <property type="entry name" value="UDP-Glycosyltransferase/glycogen phosphorylase"/>
    <property type="match status" value="1"/>
</dbReference>
<evidence type="ECO:0000256" key="1">
    <source>
        <dbReference type="ARBA" id="ARBA00022676"/>
    </source>
</evidence>